<evidence type="ECO:0000313" key="1">
    <source>
        <dbReference type="EMBL" id="MCX5468613.1"/>
    </source>
</evidence>
<dbReference type="RefSeq" id="WP_266130730.1">
    <property type="nucleotide sequence ID" value="NZ_JAPKMY010000006.1"/>
</dbReference>
<proteinExistence type="predicted"/>
<sequence length="168" mass="19161">MALFFSSNYKGIYGSEEINKDGVCLDIEIHQQFTDKNDLGMIDEKEPLTDNGTILKFQASSKSITLSTFNNNQNAQTVFENKDSIEYKPLCEPLSSFINTKREFKQLDASEDITTVNGKTVKKIIEVNRYSYKKNNAITIRCSGEVLKKMNTLKLPHHETDVRIKRLG</sequence>
<organism evidence="1 2">
    <name type="scientific">Acinetobacter nematophilus</name>
    <dbReference type="NCBI Taxonomy" id="2994642"/>
    <lineage>
        <taxon>Bacteria</taxon>
        <taxon>Pseudomonadati</taxon>
        <taxon>Pseudomonadota</taxon>
        <taxon>Gammaproteobacteria</taxon>
        <taxon>Moraxellales</taxon>
        <taxon>Moraxellaceae</taxon>
        <taxon>Acinetobacter</taxon>
    </lineage>
</organism>
<dbReference type="EMBL" id="JAPKMY010000006">
    <property type="protein sequence ID" value="MCX5468613.1"/>
    <property type="molecule type" value="Genomic_DNA"/>
</dbReference>
<comment type="caution">
    <text evidence="1">The sequence shown here is derived from an EMBL/GenBank/DDBJ whole genome shotgun (WGS) entry which is preliminary data.</text>
</comment>
<name>A0A9X3DUH9_9GAMM</name>
<gene>
    <name evidence="1" type="ORF">OSH00_12800</name>
</gene>
<protein>
    <submittedName>
        <fullName evidence="1">Uncharacterized protein</fullName>
    </submittedName>
</protein>
<evidence type="ECO:0000313" key="2">
    <source>
        <dbReference type="Proteomes" id="UP001146019"/>
    </source>
</evidence>
<accession>A0A9X3DUH9</accession>
<dbReference type="AlphaFoldDB" id="A0A9X3DUH9"/>
<reference evidence="1" key="1">
    <citation type="submission" date="2022-11" db="EMBL/GenBank/DDBJ databases">
        <title>Biodiversity and phylogenetic relationships of bacteria.</title>
        <authorList>
            <person name="Machado R.A.R."/>
            <person name="Bhat A."/>
            <person name="Loulou A."/>
            <person name="Kallel S."/>
        </authorList>
    </citation>
    <scope>NUCLEOTIDE SEQUENCE</scope>
    <source>
        <strain evidence="1">A-IN1</strain>
    </source>
</reference>
<dbReference type="Proteomes" id="UP001146019">
    <property type="component" value="Unassembled WGS sequence"/>
</dbReference>
<keyword evidence="2" id="KW-1185">Reference proteome</keyword>